<evidence type="ECO:0000256" key="1">
    <source>
        <dbReference type="ARBA" id="ARBA00004651"/>
    </source>
</evidence>
<evidence type="ECO:0000313" key="10">
    <source>
        <dbReference type="Proteomes" id="UP001597493"/>
    </source>
</evidence>
<evidence type="ECO:0000256" key="7">
    <source>
        <dbReference type="SAM" id="Phobius"/>
    </source>
</evidence>
<evidence type="ECO:0000256" key="5">
    <source>
        <dbReference type="ARBA" id="ARBA00022989"/>
    </source>
</evidence>
<feature type="transmembrane region" description="Helical" evidence="7">
    <location>
        <begin position="99"/>
        <end position="119"/>
    </location>
</feature>
<feature type="transmembrane region" description="Helical" evidence="7">
    <location>
        <begin position="253"/>
        <end position="274"/>
    </location>
</feature>
<organism evidence="9 10">
    <name type="scientific">Paenibacillus thailandensis</name>
    <dbReference type="NCBI Taxonomy" id="393250"/>
    <lineage>
        <taxon>Bacteria</taxon>
        <taxon>Bacillati</taxon>
        <taxon>Bacillota</taxon>
        <taxon>Bacilli</taxon>
        <taxon>Bacillales</taxon>
        <taxon>Paenibacillaceae</taxon>
        <taxon>Paenibacillus</taxon>
    </lineage>
</organism>
<keyword evidence="5 7" id="KW-1133">Transmembrane helix</keyword>
<accession>A0ABW5R1Z0</accession>
<evidence type="ECO:0000259" key="8">
    <source>
        <dbReference type="Pfam" id="PF00892"/>
    </source>
</evidence>
<dbReference type="InterPro" id="IPR037185">
    <property type="entry name" value="EmrE-like"/>
</dbReference>
<feature type="transmembrane region" description="Helical" evidence="7">
    <location>
        <begin position="69"/>
        <end position="87"/>
    </location>
</feature>
<feature type="domain" description="EamA" evidence="8">
    <location>
        <begin position="184"/>
        <end position="326"/>
    </location>
</feature>
<dbReference type="Proteomes" id="UP001597493">
    <property type="component" value="Unassembled WGS sequence"/>
</dbReference>
<evidence type="ECO:0000256" key="6">
    <source>
        <dbReference type="ARBA" id="ARBA00023136"/>
    </source>
</evidence>
<dbReference type="SUPFAM" id="SSF103481">
    <property type="entry name" value="Multidrug resistance efflux transporter EmrE"/>
    <property type="match status" value="2"/>
</dbReference>
<keyword evidence="10" id="KW-1185">Reference proteome</keyword>
<feature type="domain" description="EamA" evidence="8">
    <location>
        <begin position="38"/>
        <end position="171"/>
    </location>
</feature>
<sequence>MFRFLIRITIQSAGIVREQTPRYSVKGGFRINHNRLSLAYLCAALNAAIIGFSFLFVKIALEYASPIDTLTYRFAVSFAAMTFPVIFRRIRLNYRGKPLLTALLLAMMYPLAFFAFQTYGLRFATSSEGGILFAFAPVLTMLLAAIFLKETTTLLQRLSIGLSVIGVIFIFLMKGSGFELSSMTGIFLLFLSCLSIAGYNVLARSILRTYRPMEISYLMLGIGFIAFLAVSLSGHAAAGTFDRLLAPLAEVRFMMSILYLGVMSSLVTSLAANYALSKMEASRMSVFSNLSTVVSIVAGAVVMGEPIEAYHIVGSALIIAGVLGTNYFAARNTKPRPLQSESADA</sequence>
<evidence type="ECO:0000256" key="2">
    <source>
        <dbReference type="ARBA" id="ARBA00007362"/>
    </source>
</evidence>
<comment type="caution">
    <text evidence="9">The sequence shown here is derived from an EMBL/GenBank/DDBJ whole genome shotgun (WGS) entry which is preliminary data.</text>
</comment>
<name>A0ABW5R1Z0_9BACL</name>
<feature type="transmembrane region" description="Helical" evidence="7">
    <location>
        <begin position="215"/>
        <end position="233"/>
    </location>
</feature>
<feature type="transmembrane region" description="Helical" evidence="7">
    <location>
        <begin position="185"/>
        <end position="203"/>
    </location>
</feature>
<feature type="transmembrane region" description="Helical" evidence="7">
    <location>
        <begin position="309"/>
        <end position="329"/>
    </location>
</feature>
<proteinExistence type="inferred from homology"/>
<feature type="transmembrane region" description="Helical" evidence="7">
    <location>
        <begin position="38"/>
        <end position="57"/>
    </location>
</feature>
<evidence type="ECO:0000256" key="3">
    <source>
        <dbReference type="ARBA" id="ARBA00022475"/>
    </source>
</evidence>
<dbReference type="PANTHER" id="PTHR32322">
    <property type="entry name" value="INNER MEMBRANE TRANSPORTER"/>
    <property type="match status" value="1"/>
</dbReference>
<feature type="transmembrane region" description="Helical" evidence="7">
    <location>
        <begin position="155"/>
        <end position="173"/>
    </location>
</feature>
<dbReference type="PANTHER" id="PTHR32322:SF18">
    <property type="entry name" value="S-ADENOSYLMETHIONINE_S-ADENOSYLHOMOCYSTEINE TRANSPORTER"/>
    <property type="match status" value="1"/>
</dbReference>
<gene>
    <name evidence="9" type="ORF">ACFSW5_21010</name>
</gene>
<keyword evidence="6 7" id="KW-0472">Membrane</keyword>
<evidence type="ECO:0000256" key="4">
    <source>
        <dbReference type="ARBA" id="ARBA00022692"/>
    </source>
</evidence>
<dbReference type="Gene3D" id="1.10.3730.20">
    <property type="match status" value="1"/>
</dbReference>
<dbReference type="EMBL" id="JBHUMY010000032">
    <property type="protein sequence ID" value="MFD2662742.1"/>
    <property type="molecule type" value="Genomic_DNA"/>
</dbReference>
<dbReference type="Pfam" id="PF00892">
    <property type="entry name" value="EamA"/>
    <property type="match status" value="2"/>
</dbReference>
<feature type="transmembrane region" description="Helical" evidence="7">
    <location>
        <begin position="131"/>
        <end position="148"/>
    </location>
</feature>
<comment type="similarity">
    <text evidence="2">Belongs to the EamA transporter family.</text>
</comment>
<keyword evidence="3" id="KW-1003">Cell membrane</keyword>
<comment type="subcellular location">
    <subcellularLocation>
        <location evidence="1">Cell membrane</location>
        <topology evidence="1">Multi-pass membrane protein</topology>
    </subcellularLocation>
</comment>
<keyword evidence="4 7" id="KW-0812">Transmembrane</keyword>
<evidence type="ECO:0000313" key="9">
    <source>
        <dbReference type="EMBL" id="MFD2662742.1"/>
    </source>
</evidence>
<protein>
    <submittedName>
        <fullName evidence="9">DMT family transporter</fullName>
    </submittedName>
</protein>
<feature type="transmembrane region" description="Helical" evidence="7">
    <location>
        <begin position="286"/>
        <end position="303"/>
    </location>
</feature>
<dbReference type="RefSeq" id="WP_379277494.1">
    <property type="nucleotide sequence ID" value="NZ_JBHUGT010000042.1"/>
</dbReference>
<reference evidence="10" key="1">
    <citation type="journal article" date="2019" name="Int. J. Syst. Evol. Microbiol.">
        <title>The Global Catalogue of Microorganisms (GCM) 10K type strain sequencing project: providing services to taxonomists for standard genome sequencing and annotation.</title>
        <authorList>
            <consortium name="The Broad Institute Genomics Platform"/>
            <consortium name="The Broad Institute Genome Sequencing Center for Infectious Disease"/>
            <person name="Wu L."/>
            <person name="Ma J."/>
        </authorList>
    </citation>
    <scope>NUCLEOTIDE SEQUENCE [LARGE SCALE GENOMIC DNA]</scope>
    <source>
        <strain evidence="10">TISTR 1827</strain>
    </source>
</reference>
<dbReference type="InterPro" id="IPR050638">
    <property type="entry name" value="AA-Vitamin_Transporters"/>
</dbReference>
<dbReference type="InterPro" id="IPR000620">
    <property type="entry name" value="EamA_dom"/>
</dbReference>